<feature type="transmembrane region" description="Helical" evidence="8">
    <location>
        <begin position="268"/>
        <end position="297"/>
    </location>
</feature>
<feature type="domain" description="Amino acid transporter transmembrane" evidence="9">
    <location>
        <begin position="7"/>
        <end position="395"/>
    </location>
</feature>
<dbReference type="OrthoDB" id="513400at2759"/>
<keyword evidence="5 8" id="KW-1133">Transmembrane helix</keyword>
<feature type="compositionally biased region" description="Basic and acidic residues" evidence="7">
    <location>
        <begin position="442"/>
        <end position="468"/>
    </location>
</feature>
<evidence type="ECO:0000259" key="9">
    <source>
        <dbReference type="Pfam" id="PF01490"/>
    </source>
</evidence>
<keyword evidence="3 8" id="KW-0812">Transmembrane</keyword>
<feature type="compositionally biased region" description="Basic and acidic residues" evidence="7">
    <location>
        <begin position="587"/>
        <end position="602"/>
    </location>
</feature>
<dbReference type="KEGG" id="cvn:111119420"/>
<dbReference type="RefSeq" id="XP_022315270.1">
    <property type="nucleotide sequence ID" value="XM_022459562.1"/>
</dbReference>
<dbReference type="GeneID" id="111119420"/>
<organism evidence="10 12">
    <name type="scientific">Crassostrea virginica</name>
    <name type="common">Eastern oyster</name>
    <dbReference type="NCBI Taxonomy" id="6565"/>
    <lineage>
        <taxon>Eukaryota</taxon>
        <taxon>Metazoa</taxon>
        <taxon>Spiralia</taxon>
        <taxon>Lophotrochozoa</taxon>
        <taxon>Mollusca</taxon>
        <taxon>Bivalvia</taxon>
        <taxon>Autobranchia</taxon>
        <taxon>Pteriomorphia</taxon>
        <taxon>Ostreida</taxon>
        <taxon>Ostreoidea</taxon>
        <taxon>Ostreidae</taxon>
        <taxon>Crassostrea</taxon>
    </lineage>
</organism>
<keyword evidence="2" id="KW-0813">Transport</keyword>
<feature type="transmembrane region" description="Helical" evidence="8">
    <location>
        <begin position="318"/>
        <end position="336"/>
    </location>
</feature>
<evidence type="ECO:0000256" key="6">
    <source>
        <dbReference type="ARBA" id="ARBA00023136"/>
    </source>
</evidence>
<feature type="transmembrane region" description="Helical" evidence="8">
    <location>
        <begin position="342"/>
        <end position="364"/>
    </location>
</feature>
<evidence type="ECO:0000256" key="8">
    <source>
        <dbReference type="SAM" id="Phobius"/>
    </source>
</evidence>
<feature type="transmembrane region" description="Helical" evidence="8">
    <location>
        <begin position="81"/>
        <end position="102"/>
    </location>
</feature>
<protein>
    <submittedName>
        <fullName evidence="11 12">Sodium-coupled neutral amino acid transporter 10 isoform X1</fullName>
    </submittedName>
</protein>
<keyword evidence="4" id="KW-0029">Amino-acid transport</keyword>
<feature type="region of interest" description="Disordered" evidence="7">
    <location>
        <begin position="442"/>
        <end position="561"/>
    </location>
</feature>
<feature type="compositionally biased region" description="Basic and acidic residues" evidence="7">
    <location>
        <begin position="550"/>
        <end position="561"/>
    </location>
</feature>
<feature type="compositionally biased region" description="Low complexity" evidence="7">
    <location>
        <begin position="615"/>
        <end position="655"/>
    </location>
</feature>
<sequence>MGAEDSWPHVLNLGNSIIGVTVLAMPFCFQQCGVILGAFVLFFCTWLTLVSCKLLITAGISSRKRSYGFLAQYTHGAPGKLAVELGMIGLQIGTLIAQVVIIGDLGPAIISKWTGLPNSNNLRTALIVLACTCIGLPLGLLRNLNTVSRASTFCICFYSVFVLYVIGLAIPNLKAGNWFNKVNLWRVDGLFKCLPIFSFAFGCQTQLFILYDALPEPSLKEISSIVSSAVNMCTVAYLLVGFFGYVAFCDTTIGGDVITQFSETFVVEIIQILFVLSIVVTFPLIIFPCRGSFYTLLFAQKPKHEDIESRPIIPEIHFKVITVSIVLFAMVVGILVPNVEFVLAMNGATMGTLICYIFPAMFFLRVMTPSSERKSVAQFVFITGVTIMVLCTYTTLNSQDHVQPKPIIVEKVTAAQRVENKPVEAFKKEDFVLDKKHIGIGKEKDKRIEPPDKDSKIKSPPENDKRQEPPIPHAPDNAPVEVNGSLKESLKESKDIKKTTTKIEKEKTNRKTKEKNKAKVEKQKDPPEERVKQEESKEGKTGDGEAIVEGEGKDTEEKQQDLLDELKKQQIEHKKLIQEQREILKELKEHKREAHKEGDNIKTRSPAKGGDNAGQQQQQQQLQNTPAQNQQQEVNQVQNQPLPQGQQQQNLPVQGQLNQQVMGQQQLQQNQQQLQGQQQNVQFQGQVNQPQVQQLPLQGQQQQNRPNQGQVNQGNFQQPQQDNLPGQGHLIQSQEGNVQGQSQFNKQVNMQGQGQVNQNLNKIQQNAKVSGDQQQMGQNQIVEPLQLQQQNVQQGQAVNQQQMAESAHAQVQQQQQQAQKTQLSNQQANNDLNNLNIPDQQKVIKQTATVNSGPLKNPQNEDGGSLHVQDAQVVDSAKDKQAGENAPNAAPSKGMKPKTPHSDI</sequence>
<evidence type="ECO:0000256" key="4">
    <source>
        <dbReference type="ARBA" id="ARBA00022970"/>
    </source>
</evidence>
<feature type="region of interest" description="Disordered" evidence="7">
    <location>
        <begin position="690"/>
        <end position="730"/>
    </location>
</feature>
<name>A0A8B8CHT2_CRAVI</name>
<evidence type="ECO:0000313" key="11">
    <source>
        <dbReference type="RefSeq" id="XP_022315269.1"/>
    </source>
</evidence>
<evidence type="ECO:0000256" key="2">
    <source>
        <dbReference type="ARBA" id="ARBA00022448"/>
    </source>
</evidence>
<dbReference type="PANTHER" id="PTHR22950">
    <property type="entry name" value="AMINO ACID TRANSPORTER"/>
    <property type="match status" value="1"/>
</dbReference>
<dbReference type="GO" id="GO:0016020">
    <property type="term" value="C:membrane"/>
    <property type="evidence" value="ECO:0007669"/>
    <property type="project" value="UniProtKB-SubCell"/>
</dbReference>
<evidence type="ECO:0000313" key="10">
    <source>
        <dbReference type="Proteomes" id="UP000694844"/>
    </source>
</evidence>
<feature type="compositionally biased region" description="Low complexity" evidence="7">
    <location>
        <begin position="690"/>
        <end position="723"/>
    </location>
</feature>
<feature type="transmembrane region" description="Helical" evidence="8">
    <location>
        <begin position="194"/>
        <end position="214"/>
    </location>
</feature>
<feature type="compositionally biased region" description="Polar residues" evidence="7">
    <location>
        <begin position="837"/>
        <end position="862"/>
    </location>
</feature>
<keyword evidence="6 8" id="KW-0472">Membrane</keyword>
<gene>
    <name evidence="11 12" type="primary">LOC111119420</name>
</gene>
<dbReference type="AlphaFoldDB" id="A0A8B8CHT2"/>
<proteinExistence type="predicted"/>
<keyword evidence="10" id="KW-1185">Reference proteome</keyword>
<evidence type="ECO:0000256" key="3">
    <source>
        <dbReference type="ARBA" id="ARBA00022692"/>
    </source>
</evidence>
<feature type="region of interest" description="Disordered" evidence="7">
    <location>
        <begin position="587"/>
        <end position="655"/>
    </location>
</feature>
<feature type="region of interest" description="Disordered" evidence="7">
    <location>
        <begin position="790"/>
        <end position="904"/>
    </location>
</feature>
<reference evidence="11 12" key="1">
    <citation type="submission" date="2025-04" db="UniProtKB">
        <authorList>
            <consortium name="RefSeq"/>
        </authorList>
    </citation>
    <scope>IDENTIFICATION</scope>
    <source>
        <tissue evidence="11 12">Whole sample</tissue>
    </source>
</reference>
<dbReference type="Pfam" id="PF01490">
    <property type="entry name" value="Aa_trans"/>
    <property type="match status" value="1"/>
</dbReference>
<feature type="compositionally biased region" description="Basic and acidic residues" evidence="7">
    <location>
        <begin position="488"/>
        <end position="543"/>
    </location>
</feature>
<evidence type="ECO:0000256" key="5">
    <source>
        <dbReference type="ARBA" id="ARBA00022989"/>
    </source>
</evidence>
<dbReference type="PANTHER" id="PTHR22950:SF646">
    <property type="entry name" value="SODIUM-COUPLED NEUTRAL AMINO ACID TRANSPORTER 10-RELATED"/>
    <property type="match status" value="1"/>
</dbReference>
<dbReference type="InterPro" id="IPR013057">
    <property type="entry name" value="AA_transpt_TM"/>
</dbReference>
<comment type="subcellular location">
    <subcellularLocation>
        <location evidence="1">Membrane</location>
        <topology evidence="1">Multi-pass membrane protein</topology>
    </subcellularLocation>
</comment>
<feature type="transmembrane region" description="Helical" evidence="8">
    <location>
        <begin position="34"/>
        <end position="60"/>
    </location>
</feature>
<evidence type="ECO:0000256" key="1">
    <source>
        <dbReference type="ARBA" id="ARBA00004141"/>
    </source>
</evidence>
<dbReference type="GO" id="GO:0015179">
    <property type="term" value="F:L-amino acid transmembrane transporter activity"/>
    <property type="evidence" value="ECO:0007669"/>
    <property type="project" value="TreeGrafter"/>
</dbReference>
<feature type="transmembrane region" description="Helical" evidence="8">
    <location>
        <begin position="122"/>
        <end position="141"/>
    </location>
</feature>
<evidence type="ECO:0000256" key="7">
    <source>
        <dbReference type="SAM" id="MobiDB-lite"/>
    </source>
</evidence>
<feature type="compositionally biased region" description="Basic residues" evidence="7">
    <location>
        <begin position="895"/>
        <end position="904"/>
    </location>
</feature>
<feature type="transmembrane region" description="Helical" evidence="8">
    <location>
        <begin position="226"/>
        <end position="248"/>
    </location>
</feature>
<dbReference type="Proteomes" id="UP000694844">
    <property type="component" value="Chromosome 2"/>
</dbReference>
<feature type="compositionally biased region" description="Low complexity" evidence="7">
    <location>
        <begin position="790"/>
        <end position="836"/>
    </location>
</feature>
<evidence type="ECO:0000313" key="12">
    <source>
        <dbReference type="RefSeq" id="XP_022315270.1"/>
    </source>
</evidence>
<accession>A0A8B8CHT2</accession>
<dbReference type="RefSeq" id="XP_022315269.1">
    <property type="nucleotide sequence ID" value="XM_022459561.1"/>
</dbReference>
<feature type="transmembrane region" description="Helical" evidence="8">
    <location>
        <begin position="376"/>
        <end position="396"/>
    </location>
</feature>
<feature type="transmembrane region" description="Helical" evidence="8">
    <location>
        <begin position="153"/>
        <end position="174"/>
    </location>
</feature>